<comment type="caution">
    <text evidence="2">The sequence shown here is derived from an EMBL/GenBank/DDBJ whole genome shotgun (WGS) entry which is preliminary data.</text>
</comment>
<dbReference type="EMBL" id="ACKY01000083">
    <property type="protein sequence ID" value="EEV88382.1"/>
    <property type="molecule type" value="Genomic_DNA"/>
</dbReference>
<accession>C8NAH4</accession>
<evidence type="ECO:0000256" key="1">
    <source>
        <dbReference type="SAM" id="MobiDB-lite"/>
    </source>
</evidence>
<dbReference type="AlphaFoldDB" id="C8NAH4"/>
<name>C8NAH4_CARH6</name>
<organism evidence="2 3">
    <name type="scientific">Cardiobacterium hominis (strain ATCC 15826 / DSM 8339 / NCTC 10426 / 6573)</name>
    <dbReference type="NCBI Taxonomy" id="638300"/>
    <lineage>
        <taxon>Bacteria</taxon>
        <taxon>Pseudomonadati</taxon>
        <taxon>Pseudomonadota</taxon>
        <taxon>Gammaproteobacteria</taxon>
        <taxon>Cardiobacteriales</taxon>
        <taxon>Cardiobacteriaceae</taxon>
        <taxon>Cardiobacterium</taxon>
    </lineage>
</organism>
<dbReference type="Proteomes" id="UP000004870">
    <property type="component" value="Unassembled WGS sequence"/>
</dbReference>
<dbReference type="HOGENOM" id="CLU_1242371_0_0_6"/>
<sequence length="223" mass="22687">LTATVNDDDGVPANVTYQWLANGVAIAGATGSSYQLTAAEAGKTISVRATYTDNAQHSEAPTSSATTPVIDPANPNPQPPVPPTNHEGTVTITGEAKVGETLTATVNDDDGVPANVTYQWLANGVAIAGATGSSYQLTAAEAGKTISVRATYTDNAQHSEAPTSAATTPVVDPANPNPQPPVPPTNHEGTVSITGEAKVGETLTAKVDDADGVPTNVQYQWLA</sequence>
<feature type="compositionally biased region" description="Polar residues" evidence="1">
    <location>
        <begin position="54"/>
        <end position="67"/>
    </location>
</feature>
<gene>
    <name evidence="2" type="ORF">HMPREF0198_1502</name>
</gene>
<feature type="non-terminal residue" evidence="2">
    <location>
        <position position="223"/>
    </location>
</feature>
<reference evidence="2 3" key="1">
    <citation type="submission" date="2009-08" db="EMBL/GenBank/DDBJ databases">
        <authorList>
            <person name="Qin X."/>
            <person name="Bachman B."/>
            <person name="Battles P."/>
            <person name="Bell A."/>
            <person name="Bess C."/>
            <person name="Bickham C."/>
            <person name="Chaboub L."/>
            <person name="Chen D."/>
            <person name="Coyle M."/>
            <person name="Deiros D.R."/>
            <person name="Dinh H."/>
            <person name="Forbes L."/>
            <person name="Fowler G."/>
            <person name="Francisco L."/>
            <person name="Fu Q."/>
            <person name="Gubbala S."/>
            <person name="Hale W."/>
            <person name="Han Y."/>
            <person name="Hemphill L."/>
            <person name="Highlander S.K."/>
            <person name="Hirani K."/>
            <person name="Hogues M."/>
            <person name="Jackson L."/>
            <person name="Jakkamsetti A."/>
            <person name="Javaid M."/>
            <person name="Jiang H."/>
            <person name="Korchina V."/>
            <person name="Kovar C."/>
            <person name="Lara F."/>
            <person name="Lee S."/>
            <person name="Mata R."/>
            <person name="Mathew T."/>
            <person name="Moen C."/>
            <person name="Morales K."/>
            <person name="Munidasa M."/>
            <person name="Nazareth L."/>
            <person name="Ngo R."/>
            <person name="Nguyen L."/>
            <person name="Okwuonu G."/>
            <person name="Ongeri F."/>
            <person name="Patil S."/>
            <person name="Petrosino J."/>
            <person name="Pham C."/>
            <person name="Pham P."/>
            <person name="Pu L.-L."/>
            <person name="Puazo M."/>
            <person name="Raj R."/>
            <person name="Reid J."/>
            <person name="Rouhana J."/>
            <person name="Saada N."/>
            <person name="Shang Y."/>
            <person name="Simmons D."/>
            <person name="Thornton R."/>
            <person name="Warren J."/>
            <person name="Weissenberger G."/>
            <person name="Zhang J."/>
            <person name="Zhang L."/>
            <person name="Zhou C."/>
            <person name="Zhu D."/>
            <person name="Muzny D."/>
            <person name="Worley K."/>
            <person name="Gibbs R."/>
        </authorList>
    </citation>
    <scope>NUCLEOTIDE SEQUENCE [LARGE SCALE GENOMIC DNA]</scope>
    <source>
        <strain evidence="3">ATCC 15826 / DSM 8339 / NCTC 10426 / 6573</strain>
    </source>
</reference>
<evidence type="ECO:0008006" key="4">
    <source>
        <dbReference type="Google" id="ProtNLM"/>
    </source>
</evidence>
<keyword evidence="3" id="KW-1185">Reference proteome</keyword>
<feature type="region of interest" description="Disordered" evidence="1">
    <location>
        <begin position="155"/>
        <end position="191"/>
    </location>
</feature>
<evidence type="ECO:0000313" key="2">
    <source>
        <dbReference type="EMBL" id="EEV88382.1"/>
    </source>
</evidence>
<feature type="compositionally biased region" description="Pro residues" evidence="1">
    <location>
        <begin position="175"/>
        <end position="184"/>
    </location>
</feature>
<feature type="compositionally biased region" description="Pro residues" evidence="1">
    <location>
        <begin position="74"/>
        <end position="83"/>
    </location>
</feature>
<feature type="compositionally biased region" description="Polar residues" evidence="1">
    <location>
        <begin position="155"/>
        <end position="167"/>
    </location>
</feature>
<protein>
    <recommendedName>
        <fullName evidence="4">Ig-like domain-containing protein</fullName>
    </recommendedName>
</protein>
<evidence type="ECO:0000313" key="3">
    <source>
        <dbReference type="Proteomes" id="UP000004870"/>
    </source>
</evidence>
<proteinExistence type="predicted"/>
<feature type="non-terminal residue" evidence="2">
    <location>
        <position position="1"/>
    </location>
</feature>
<dbReference type="Gene3D" id="2.60.40.2700">
    <property type="match status" value="3"/>
</dbReference>
<feature type="region of interest" description="Disordered" evidence="1">
    <location>
        <begin position="54"/>
        <end position="89"/>
    </location>
</feature>